<organism evidence="2 3">
    <name type="scientific">Pelomonas aquatica</name>
    <dbReference type="NCBI Taxonomy" id="431058"/>
    <lineage>
        <taxon>Bacteria</taxon>
        <taxon>Pseudomonadati</taxon>
        <taxon>Pseudomonadota</taxon>
        <taxon>Betaproteobacteria</taxon>
        <taxon>Burkholderiales</taxon>
        <taxon>Sphaerotilaceae</taxon>
        <taxon>Roseateles</taxon>
    </lineage>
</organism>
<reference evidence="2 3" key="1">
    <citation type="submission" date="2023-07" db="EMBL/GenBank/DDBJ databases">
        <title>Sorghum-associated microbial communities from plants grown in Nebraska, USA.</title>
        <authorList>
            <person name="Schachtman D."/>
        </authorList>
    </citation>
    <scope>NUCLEOTIDE SEQUENCE [LARGE SCALE GENOMIC DNA]</scope>
    <source>
        <strain evidence="2 3">BE310</strain>
    </source>
</reference>
<protein>
    <recommendedName>
        <fullName evidence="4">Pyocin activator protein PrtN</fullName>
    </recommendedName>
</protein>
<sequence length="108" mass="11875">MTDVDNKALETLKLQLRHELEQLHGPLLGGQKLIAALGHGNAASLRQARRRERVPVPLFTLPSRRGFFALTRDVADWLAQARFTAVSPSAPQLSTDQGELSPDQPDTP</sequence>
<dbReference type="Proteomes" id="UP001180536">
    <property type="component" value="Unassembled WGS sequence"/>
</dbReference>
<name>A0ABU1ZFV1_9BURK</name>
<proteinExistence type="predicted"/>
<comment type="caution">
    <text evidence="2">The sequence shown here is derived from an EMBL/GenBank/DDBJ whole genome shotgun (WGS) entry which is preliminary data.</text>
</comment>
<evidence type="ECO:0000313" key="3">
    <source>
        <dbReference type="Proteomes" id="UP001180536"/>
    </source>
</evidence>
<evidence type="ECO:0008006" key="4">
    <source>
        <dbReference type="Google" id="ProtNLM"/>
    </source>
</evidence>
<keyword evidence="3" id="KW-1185">Reference proteome</keyword>
<evidence type="ECO:0000256" key="1">
    <source>
        <dbReference type="SAM" id="MobiDB-lite"/>
    </source>
</evidence>
<feature type="region of interest" description="Disordered" evidence="1">
    <location>
        <begin position="88"/>
        <end position="108"/>
    </location>
</feature>
<dbReference type="RefSeq" id="WP_310349264.1">
    <property type="nucleotide sequence ID" value="NZ_JAVDXQ010000009.1"/>
</dbReference>
<gene>
    <name evidence="2" type="ORF">J2X16_004882</name>
</gene>
<accession>A0ABU1ZFV1</accession>
<evidence type="ECO:0000313" key="2">
    <source>
        <dbReference type="EMBL" id="MDR7299512.1"/>
    </source>
</evidence>
<dbReference type="EMBL" id="JAVDXQ010000009">
    <property type="protein sequence ID" value="MDR7299512.1"/>
    <property type="molecule type" value="Genomic_DNA"/>
</dbReference>